<organism evidence="2 3">
    <name type="scientific">Ralstonia mannitolilytica</name>
    <dbReference type="NCBI Taxonomy" id="105219"/>
    <lineage>
        <taxon>Bacteria</taxon>
        <taxon>Pseudomonadati</taxon>
        <taxon>Pseudomonadota</taxon>
        <taxon>Betaproteobacteria</taxon>
        <taxon>Burkholderiales</taxon>
        <taxon>Burkholderiaceae</taxon>
        <taxon>Ralstonia</taxon>
    </lineage>
</organism>
<dbReference type="InterPro" id="IPR050678">
    <property type="entry name" value="DNA_Partitioning_ATPase"/>
</dbReference>
<name>A0AAJ4ZM83_9RALS</name>
<sequence length="241" mass="26406">MQIFRVIDPAHEFDEHKEAGMPVAVVANPKGGVGKTTLATNLAGYFAAQGHAVMLGDTDRQQSSREWLALRPETARPIRTWEINADHIAKPPKGTTHVVLDTPAGLHGWRLGDLVKMSGYVIVPLQPSMFDILATQSFLRRLADEKPIRHGEVKLGVVGMRVDMRTRAAEQLQRFVQGLDVPILGYLRDTQNYVQLAAHGLTLWDVAPSRVAKDVEQWSGILAWLGARPVEASPANASVAA</sequence>
<dbReference type="PANTHER" id="PTHR13696">
    <property type="entry name" value="P-LOOP CONTAINING NUCLEOSIDE TRIPHOSPHATE HYDROLASE"/>
    <property type="match status" value="1"/>
</dbReference>
<dbReference type="SUPFAM" id="SSF52540">
    <property type="entry name" value="P-loop containing nucleoside triphosphate hydrolases"/>
    <property type="match status" value="1"/>
</dbReference>
<dbReference type="Proteomes" id="UP000255008">
    <property type="component" value="Unassembled WGS sequence"/>
</dbReference>
<dbReference type="Gene3D" id="3.40.50.300">
    <property type="entry name" value="P-loop containing nucleotide triphosphate hydrolases"/>
    <property type="match status" value="1"/>
</dbReference>
<gene>
    <name evidence="2" type="ORF">NCTC10894_02541</name>
</gene>
<comment type="caution">
    <text evidence="2">The sequence shown here is derived from an EMBL/GenBank/DDBJ whole genome shotgun (WGS) entry which is preliminary data.</text>
</comment>
<evidence type="ECO:0000313" key="2">
    <source>
        <dbReference type="EMBL" id="SUD98161.1"/>
    </source>
</evidence>
<feature type="domain" description="CobQ/CobB/MinD/ParA nucleotide binding" evidence="1">
    <location>
        <begin position="25"/>
        <end position="202"/>
    </location>
</feature>
<dbReference type="EMBL" id="UGVE01000001">
    <property type="protein sequence ID" value="SUD98161.1"/>
    <property type="molecule type" value="Genomic_DNA"/>
</dbReference>
<reference evidence="2 3" key="1">
    <citation type="submission" date="2018-06" db="EMBL/GenBank/DDBJ databases">
        <authorList>
            <consortium name="Pathogen Informatics"/>
            <person name="Doyle S."/>
        </authorList>
    </citation>
    <scope>NUCLEOTIDE SEQUENCE [LARGE SCALE GENOMIC DNA]</scope>
    <source>
        <strain evidence="2 3">NCTC10894</strain>
    </source>
</reference>
<dbReference type="Pfam" id="PF01656">
    <property type="entry name" value="CbiA"/>
    <property type="match status" value="1"/>
</dbReference>
<evidence type="ECO:0000259" key="1">
    <source>
        <dbReference type="Pfam" id="PF01656"/>
    </source>
</evidence>
<proteinExistence type="predicted"/>
<dbReference type="PANTHER" id="PTHR13696:SF96">
    <property type="entry name" value="COBQ_COBB_MIND_PARA NUCLEOTIDE BINDING DOMAIN-CONTAINING PROTEIN"/>
    <property type="match status" value="1"/>
</dbReference>
<dbReference type="InterPro" id="IPR002586">
    <property type="entry name" value="CobQ/CobB/MinD/ParA_Nub-bd_dom"/>
</dbReference>
<protein>
    <submittedName>
        <fullName evidence="2">Plasmid-partitioning protein RepA</fullName>
    </submittedName>
</protein>
<dbReference type="AlphaFoldDB" id="A0AAJ4ZM83"/>
<dbReference type="CDD" id="cd02042">
    <property type="entry name" value="ParAB_family"/>
    <property type="match status" value="1"/>
</dbReference>
<dbReference type="InterPro" id="IPR027417">
    <property type="entry name" value="P-loop_NTPase"/>
</dbReference>
<accession>A0AAJ4ZM83</accession>
<evidence type="ECO:0000313" key="3">
    <source>
        <dbReference type="Proteomes" id="UP000255008"/>
    </source>
</evidence>